<keyword evidence="1" id="KW-0732">Signal</keyword>
<feature type="signal peptide" evidence="1">
    <location>
        <begin position="1"/>
        <end position="23"/>
    </location>
</feature>
<proteinExistence type="predicted"/>
<evidence type="ECO:0000313" key="2">
    <source>
        <dbReference type="EMBL" id="PFH45829.1"/>
    </source>
</evidence>
<name>A0A2A9N780_9AGAR</name>
<evidence type="ECO:0000256" key="1">
    <source>
        <dbReference type="SAM" id="SignalP"/>
    </source>
</evidence>
<evidence type="ECO:0000313" key="3">
    <source>
        <dbReference type="Proteomes" id="UP000242287"/>
    </source>
</evidence>
<reference evidence="2 3" key="1">
    <citation type="submission" date="2014-02" db="EMBL/GenBank/DDBJ databases">
        <title>Transposable element dynamics among asymbiotic and ectomycorrhizal Amanita fungi.</title>
        <authorList>
            <consortium name="DOE Joint Genome Institute"/>
            <person name="Hess J."/>
            <person name="Skrede I."/>
            <person name="Wolfe B."/>
            <person name="LaButti K."/>
            <person name="Ohm R.A."/>
            <person name="Grigoriev I.V."/>
            <person name="Pringle A."/>
        </authorList>
    </citation>
    <scope>NUCLEOTIDE SEQUENCE [LARGE SCALE GENOMIC DNA]</scope>
    <source>
        <strain evidence="2 3">SKay4041</strain>
    </source>
</reference>
<feature type="chain" id="PRO_5012337648" evidence="1">
    <location>
        <begin position="24"/>
        <end position="195"/>
    </location>
</feature>
<accession>A0A2A9N780</accession>
<protein>
    <submittedName>
        <fullName evidence="2">Uncharacterized protein</fullName>
    </submittedName>
</protein>
<dbReference type="EMBL" id="KZ302282">
    <property type="protein sequence ID" value="PFH45829.1"/>
    <property type="molecule type" value="Genomic_DNA"/>
</dbReference>
<organism evidence="2 3">
    <name type="scientific">Amanita thiersii Skay4041</name>
    <dbReference type="NCBI Taxonomy" id="703135"/>
    <lineage>
        <taxon>Eukaryota</taxon>
        <taxon>Fungi</taxon>
        <taxon>Dikarya</taxon>
        <taxon>Basidiomycota</taxon>
        <taxon>Agaricomycotina</taxon>
        <taxon>Agaricomycetes</taxon>
        <taxon>Agaricomycetidae</taxon>
        <taxon>Agaricales</taxon>
        <taxon>Pluteineae</taxon>
        <taxon>Amanitaceae</taxon>
        <taxon>Amanita</taxon>
    </lineage>
</organism>
<dbReference type="Proteomes" id="UP000242287">
    <property type="component" value="Unassembled WGS sequence"/>
</dbReference>
<keyword evidence="3" id="KW-1185">Reference proteome</keyword>
<gene>
    <name evidence="2" type="ORF">AMATHDRAFT_51441</name>
</gene>
<dbReference type="AlphaFoldDB" id="A0A2A9N780"/>
<sequence>MQLAFISLFLLATPLLNLLQVVATPILLQPREHNWTYRGFYRIQDTQEYKEACIVEGNPCFRLLSEKPKLQSECDEEKTTGFVLERAITDMKKDLSSPMKGRREEVHLAVLSNTGKERTRNEMYIKYEQWKPKEMGNMKGFCMTNRLGKDAKFVRHDKETGYDYYKYGFGDWPAKLNRELLLQSPWWWGWSDPLF</sequence>